<evidence type="ECO:0000256" key="1">
    <source>
        <dbReference type="SAM" id="MobiDB-lite"/>
    </source>
</evidence>
<name>A0A345XY57_9ACTN</name>
<gene>
    <name evidence="2" type="ORF">DVA86_32360</name>
</gene>
<keyword evidence="3" id="KW-1185">Reference proteome</keyword>
<dbReference type="Proteomes" id="UP000254425">
    <property type="component" value="Chromosome"/>
</dbReference>
<feature type="compositionally biased region" description="Basic and acidic residues" evidence="1">
    <location>
        <begin position="87"/>
        <end position="97"/>
    </location>
</feature>
<reference evidence="2 3" key="1">
    <citation type="submission" date="2018-07" db="EMBL/GenBank/DDBJ databases">
        <title>Draft genome of the type strain Streptomyces armeniacus ATCC 15676.</title>
        <authorList>
            <person name="Labana P."/>
            <person name="Gosse J.T."/>
            <person name="Boddy C.N."/>
        </authorList>
    </citation>
    <scope>NUCLEOTIDE SEQUENCE [LARGE SCALE GENOMIC DNA]</scope>
    <source>
        <strain evidence="2 3">ATCC 15676</strain>
    </source>
</reference>
<sequence length="97" mass="11170">MYTPEEEMVVMRLLAWRRAEDGTWWAHCGLRLWSVAVGEGGRTRAVPRVVTSWVPADRLQPIPEEDYAEVPRITGGRSAAAQQPRRPTLEERTRRSR</sequence>
<feature type="region of interest" description="Disordered" evidence="1">
    <location>
        <begin position="64"/>
        <end position="97"/>
    </location>
</feature>
<protein>
    <submittedName>
        <fullName evidence="2">Uncharacterized protein</fullName>
    </submittedName>
</protein>
<accession>A0A345XY57</accession>
<dbReference type="EMBL" id="CP031320">
    <property type="protein sequence ID" value="AXK36573.1"/>
    <property type="molecule type" value="Genomic_DNA"/>
</dbReference>
<dbReference type="KEGG" id="sarm:DVA86_32360"/>
<organism evidence="2 3">
    <name type="scientific">Streptomyces armeniacus</name>
    <dbReference type="NCBI Taxonomy" id="83291"/>
    <lineage>
        <taxon>Bacteria</taxon>
        <taxon>Bacillati</taxon>
        <taxon>Actinomycetota</taxon>
        <taxon>Actinomycetes</taxon>
        <taxon>Kitasatosporales</taxon>
        <taxon>Streptomycetaceae</taxon>
        <taxon>Streptomyces</taxon>
    </lineage>
</organism>
<proteinExistence type="predicted"/>
<dbReference type="AlphaFoldDB" id="A0A345XY57"/>
<evidence type="ECO:0000313" key="2">
    <source>
        <dbReference type="EMBL" id="AXK36573.1"/>
    </source>
</evidence>
<evidence type="ECO:0000313" key="3">
    <source>
        <dbReference type="Proteomes" id="UP000254425"/>
    </source>
</evidence>